<name>A0AAI8HSR8_9BACI</name>
<dbReference type="RefSeq" id="WP_101605632.1">
    <property type="nucleotide sequence ID" value="NZ_CP025002.1"/>
</dbReference>
<geneLocation type="plasmid" evidence="3">
    <name>pscsio05746</name>
</geneLocation>
<accession>A0AAI8HSR8</accession>
<keyword evidence="2" id="KW-0614">Plasmid</keyword>
<keyword evidence="3" id="KW-1185">Reference proteome</keyword>
<keyword evidence="1" id="KW-1133">Transmembrane helix</keyword>
<organism evidence="2 3">
    <name type="scientific">Bacillus siamensis</name>
    <dbReference type="NCBI Taxonomy" id="659243"/>
    <lineage>
        <taxon>Bacteria</taxon>
        <taxon>Bacillati</taxon>
        <taxon>Bacillota</taxon>
        <taxon>Bacilli</taxon>
        <taxon>Bacillales</taxon>
        <taxon>Bacillaceae</taxon>
        <taxon>Bacillus</taxon>
        <taxon>Bacillus amyloliquefaciens group</taxon>
    </lineage>
</organism>
<dbReference type="AlphaFoldDB" id="A0AAI8HSR8"/>
<keyword evidence="1" id="KW-0472">Membrane</keyword>
<feature type="transmembrane region" description="Helical" evidence="1">
    <location>
        <begin position="51"/>
        <end position="72"/>
    </location>
</feature>
<evidence type="ECO:0000313" key="3">
    <source>
        <dbReference type="Proteomes" id="UP000234366"/>
    </source>
</evidence>
<protein>
    <submittedName>
        <fullName evidence="2">Uncharacterized protein</fullName>
    </submittedName>
</protein>
<evidence type="ECO:0000256" key="1">
    <source>
        <dbReference type="SAM" id="Phobius"/>
    </source>
</evidence>
<proteinExistence type="predicted"/>
<evidence type="ECO:0000313" key="2">
    <source>
        <dbReference type="EMBL" id="AUJ79462.1"/>
    </source>
</evidence>
<dbReference type="KEGG" id="bsia:CWD84_22035"/>
<reference evidence="2 3" key="1">
    <citation type="submission" date="2017-11" db="EMBL/GenBank/DDBJ databases">
        <title>Genome sequence and genome mining of multiple bioactive secondary metabolites from a deep sea-derived Bacillus siamensis SCSIO 05746.</title>
        <authorList>
            <person name="Pan H.-Q."/>
            <person name="Ju J.-H."/>
        </authorList>
    </citation>
    <scope>NUCLEOTIDE SEQUENCE [LARGE SCALE GENOMIC DNA]</scope>
    <source>
        <strain evidence="2 3">SCSIO 05746</strain>
        <plasmid evidence="3">pscsio05746</plasmid>
    </source>
</reference>
<dbReference type="EMBL" id="CP025002">
    <property type="protein sequence ID" value="AUJ79462.1"/>
    <property type="molecule type" value="Genomic_DNA"/>
</dbReference>
<dbReference type="Proteomes" id="UP000234366">
    <property type="component" value="Plasmid pSCSIO05746"/>
</dbReference>
<gene>
    <name evidence="2" type="ORF">CWD84_22035</name>
</gene>
<sequence>MPMKPFIDTIFAPVLAWLNHIHSMISSLSVPLSHPVPITNFLGPFGLLGSSWARFVGTICSLAFIYVVAYLIKNAAGLYLTFKQAIKWW</sequence>
<keyword evidence="1" id="KW-0812">Transmembrane</keyword>